<evidence type="ECO:0000256" key="5">
    <source>
        <dbReference type="ARBA" id="ARBA00023136"/>
    </source>
</evidence>
<dbReference type="GO" id="GO:0016020">
    <property type="term" value="C:membrane"/>
    <property type="evidence" value="ECO:0007669"/>
    <property type="project" value="UniProtKB-SubCell"/>
</dbReference>
<evidence type="ECO:0000256" key="4">
    <source>
        <dbReference type="ARBA" id="ARBA00022989"/>
    </source>
</evidence>
<dbReference type="Gene3D" id="2.60.200.20">
    <property type="match status" value="1"/>
</dbReference>
<feature type="compositionally biased region" description="Pro residues" evidence="6">
    <location>
        <begin position="269"/>
        <end position="284"/>
    </location>
</feature>
<feature type="transmembrane region" description="Helical" evidence="7">
    <location>
        <begin position="34"/>
        <end position="54"/>
    </location>
</feature>
<keyword evidence="10" id="KW-1185">Reference proteome</keyword>
<dbReference type="Pfam" id="PF06271">
    <property type="entry name" value="RDD"/>
    <property type="match status" value="1"/>
</dbReference>
<feature type="compositionally biased region" description="Pro residues" evidence="6">
    <location>
        <begin position="251"/>
        <end position="262"/>
    </location>
</feature>
<keyword evidence="4 7" id="KW-1133">Transmembrane helix</keyword>
<evidence type="ECO:0000256" key="2">
    <source>
        <dbReference type="ARBA" id="ARBA00022553"/>
    </source>
</evidence>
<feature type="compositionally biased region" description="Pro residues" evidence="6">
    <location>
        <begin position="210"/>
        <end position="225"/>
    </location>
</feature>
<dbReference type="Pfam" id="PF00498">
    <property type="entry name" value="FHA"/>
    <property type="match status" value="1"/>
</dbReference>
<feature type="compositionally biased region" description="Polar residues" evidence="6">
    <location>
        <begin position="189"/>
        <end position="200"/>
    </location>
</feature>
<sequence length="462" mass="47866">MAKMQVEGKVPVEVPRHLSGAVAAGNEKRIVAHVIDAGIVVAIYLLFMILPTMGISNAANFDALESALSTAATMWTLGMLALIALGIAQLALILTKGQTIAMNITGLRWVSFLDGNINGGSAFGKTLLEGVINSVSFGLATPIIWLVSQDNMNRHWFARTTNLITINIKDGRDTAFVPPRLESDEPETDSNQPWSPTSGTPRPMITDNIPSPPVLPSTPATPPVGTPNSSSASAPITEVPGISSSPTPSALTPPAPANPYAPPVEAHTPPAPTGMPSAYQPPAPTGMTHTPPAPEAPSPYAPPAATAAVTPPSLPTHPFGTPQPSITPSVQADPFTAPQTPVEEVDRTVARRPVDSILLTFDDGSHHFLSGQALVGRAPEPEPGHPNAQMVSLHDPGRSISKIHIALSVQSGAVLVEDMHSTNGTTVMLPSGTTQAVLPGAPVLAPAGATVYFGDRSVKIGG</sequence>
<evidence type="ECO:0000256" key="7">
    <source>
        <dbReference type="SAM" id="Phobius"/>
    </source>
</evidence>
<comment type="subcellular location">
    <subcellularLocation>
        <location evidence="1">Membrane</location>
        <topology evidence="1">Multi-pass membrane protein</topology>
    </subcellularLocation>
</comment>
<evidence type="ECO:0000256" key="1">
    <source>
        <dbReference type="ARBA" id="ARBA00004141"/>
    </source>
</evidence>
<feature type="region of interest" description="Disordered" evidence="6">
    <location>
        <begin position="175"/>
        <end position="335"/>
    </location>
</feature>
<comment type="caution">
    <text evidence="9">The sequence shown here is derived from an EMBL/GenBank/DDBJ whole genome shotgun (WGS) entry which is preliminary data.</text>
</comment>
<dbReference type="OrthoDB" id="3254248at2"/>
<evidence type="ECO:0000313" key="10">
    <source>
        <dbReference type="Proteomes" id="UP000280444"/>
    </source>
</evidence>
<dbReference type="InterPro" id="IPR000253">
    <property type="entry name" value="FHA_dom"/>
</dbReference>
<accession>A0A3P1SEL8</accession>
<proteinExistence type="predicted"/>
<feature type="domain" description="FHA" evidence="8">
    <location>
        <begin position="373"/>
        <end position="427"/>
    </location>
</feature>
<feature type="transmembrane region" description="Helical" evidence="7">
    <location>
        <begin position="74"/>
        <end position="94"/>
    </location>
</feature>
<evidence type="ECO:0000313" key="9">
    <source>
        <dbReference type="EMBL" id="RRC95360.1"/>
    </source>
</evidence>
<feature type="compositionally biased region" description="Pro residues" evidence="6">
    <location>
        <begin position="291"/>
        <end position="302"/>
    </location>
</feature>
<organism evidence="9 10">
    <name type="scientific">Schaalia canis</name>
    <dbReference type="NCBI Taxonomy" id="100469"/>
    <lineage>
        <taxon>Bacteria</taxon>
        <taxon>Bacillati</taxon>
        <taxon>Actinomycetota</taxon>
        <taxon>Actinomycetes</taxon>
        <taxon>Actinomycetales</taxon>
        <taxon>Actinomycetaceae</taxon>
        <taxon>Schaalia</taxon>
    </lineage>
</organism>
<keyword evidence="2" id="KW-0597">Phosphoprotein</keyword>
<evidence type="ECO:0000259" key="8">
    <source>
        <dbReference type="PROSITE" id="PS50006"/>
    </source>
</evidence>
<evidence type="ECO:0000256" key="6">
    <source>
        <dbReference type="SAM" id="MobiDB-lite"/>
    </source>
</evidence>
<protein>
    <submittedName>
        <fullName evidence="9">FHA domain-containing protein</fullName>
    </submittedName>
</protein>
<dbReference type="InterPro" id="IPR010432">
    <property type="entry name" value="RDD"/>
</dbReference>
<dbReference type="RefSeq" id="WP_124869897.1">
    <property type="nucleotide sequence ID" value="NZ_RQZF01000004.1"/>
</dbReference>
<dbReference type="PROSITE" id="PS50006">
    <property type="entry name" value="FHA_DOMAIN"/>
    <property type="match status" value="1"/>
</dbReference>
<keyword evidence="5 7" id="KW-0472">Membrane</keyword>
<name>A0A3P1SEL8_9ACTO</name>
<gene>
    <name evidence="9" type="ORF">EII11_05635</name>
</gene>
<reference evidence="9 10" key="1">
    <citation type="submission" date="2018-11" db="EMBL/GenBank/DDBJ databases">
        <title>Genomes From Bacteria Associated with the Canine Oral Cavity: a Test Case for Automated Genome-Based Taxonomic Assignment.</title>
        <authorList>
            <person name="Coil D.A."/>
            <person name="Jospin G."/>
            <person name="Darling A.E."/>
            <person name="Wallis C."/>
            <person name="Davis I.J."/>
            <person name="Harris S."/>
            <person name="Eisen J.A."/>
            <person name="Holcombe L.J."/>
            <person name="O'Flynn C."/>
        </authorList>
    </citation>
    <scope>NUCLEOTIDE SEQUENCE [LARGE SCALE GENOMIC DNA]</scope>
    <source>
        <strain evidence="9 10">OH770</strain>
    </source>
</reference>
<keyword evidence="3 7" id="KW-0812">Transmembrane</keyword>
<dbReference type="InterPro" id="IPR008984">
    <property type="entry name" value="SMAD_FHA_dom_sf"/>
</dbReference>
<evidence type="ECO:0000256" key="3">
    <source>
        <dbReference type="ARBA" id="ARBA00022692"/>
    </source>
</evidence>
<dbReference type="AlphaFoldDB" id="A0A3P1SEL8"/>
<dbReference type="EMBL" id="RQZF01000004">
    <property type="protein sequence ID" value="RRC95360.1"/>
    <property type="molecule type" value="Genomic_DNA"/>
</dbReference>
<dbReference type="CDD" id="cd00060">
    <property type="entry name" value="FHA"/>
    <property type="match status" value="1"/>
</dbReference>
<dbReference type="Proteomes" id="UP000280444">
    <property type="component" value="Unassembled WGS sequence"/>
</dbReference>
<dbReference type="SUPFAM" id="SSF49879">
    <property type="entry name" value="SMAD/FHA domain"/>
    <property type="match status" value="1"/>
</dbReference>